<dbReference type="GO" id="GO:0005737">
    <property type="term" value="C:cytoplasm"/>
    <property type="evidence" value="ECO:0007669"/>
    <property type="project" value="UniProtKB-SubCell"/>
</dbReference>
<dbReference type="CDD" id="cd06557">
    <property type="entry name" value="KPHMT-like"/>
    <property type="match status" value="1"/>
</dbReference>
<comment type="function">
    <text evidence="5">Catalyzes the reversible reaction in which hydroxymethyl group from 5,10-methylenetetrahydrofolate is transferred onto alpha-ketoisovalerate to form ketopantoate.</text>
</comment>
<protein>
    <recommendedName>
        <fullName evidence="5">3-methyl-2-oxobutanoate hydroxymethyltransferase</fullName>
        <ecNumber evidence="5">2.1.2.11</ecNumber>
    </recommendedName>
    <alternativeName>
        <fullName evidence="5">Ketopantoate hydroxymethyltransferase</fullName>
        <shortName evidence="5">KPHMT</shortName>
    </alternativeName>
</protein>
<evidence type="ECO:0000256" key="5">
    <source>
        <dbReference type="HAMAP-Rule" id="MF_00156"/>
    </source>
</evidence>
<dbReference type="InterPro" id="IPR003700">
    <property type="entry name" value="Pantoate_hydroxy_MeTrfase"/>
</dbReference>
<proteinExistence type="inferred from homology"/>
<dbReference type="InterPro" id="IPR040442">
    <property type="entry name" value="Pyrv_kinase-like_dom_sf"/>
</dbReference>
<dbReference type="UniPathway" id="UPA00241"/>
<feature type="binding site" evidence="5 7">
    <location>
        <position position="81"/>
    </location>
    <ligand>
        <name>3-methyl-2-oxobutanoate</name>
        <dbReference type="ChEBI" id="CHEBI:11851"/>
    </ligand>
</feature>
<comment type="subunit">
    <text evidence="5">Homodecamer; pentamer of dimers.</text>
</comment>
<dbReference type="HAMAP" id="MF_00156">
    <property type="entry name" value="PanB"/>
    <property type="match status" value="1"/>
</dbReference>
<gene>
    <name evidence="5" type="primary">panB</name>
    <name evidence="9" type="ORF">SAMN04488556_1180</name>
</gene>
<comment type="pathway">
    <text evidence="1">Cofactor biosynthesis; (R)-pantothenate biosynthesis; (R)-pantoate from 3-methyl-2-oxobutanoate: step 1/2.</text>
</comment>
<sequence length="270" mass="28696">MVTVRDLREQMGETPITMLTAYDAPTAEIVDEAGVDVILVGDSVANTALGYETTVPVDVDQLASHVGAVTRATEEALVVADMPFLSFGVDEADTIENAGRMLKEEGASAVKLESGPHTVGITERLVQLGIPVMAHLGLTPQHVNQYGGYPRQGTDRAAADRMLELAEDHADAGAFSLVLEHVPSNLAETITDAIDIPTIGIGAGPHCDGQVLVFHDAVGLSEWTPSFSKQFGDVRSEMESAVDEYVAAVEDGEFPAEEHSHQEGDLGDIY</sequence>
<evidence type="ECO:0000313" key="10">
    <source>
        <dbReference type="Proteomes" id="UP000199199"/>
    </source>
</evidence>
<dbReference type="GO" id="GO:0008168">
    <property type="term" value="F:methyltransferase activity"/>
    <property type="evidence" value="ECO:0007669"/>
    <property type="project" value="UniProtKB-KW"/>
</dbReference>
<keyword evidence="5 8" id="KW-0460">Magnesium</keyword>
<evidence type="ECO:0000256" key="3">
    <source>
        <dbReference type="ARBA" id="ARBA00022679"/>
    </source>
</evidence>
<keyword evidence="5 8" id="KW-0479">Metal-binding</keyword>
<feature type="binding site" evidence="5 8">
    <location>
        <position position="42"/>
    </location>
    <ligand>
        <name>Mg(2+)</name>
        <dbReference type="ChEBI" id="CHEBI:18420"/>
    </ligand>
</feature>
<feature type="active site" description="Proton acceptor" evidence="5 6">
    <location>
        <position position="180"/>
    </location>
</feature>
<dbReference type="PANTHER" id="PTHR20881">
    <property type="entry name" value="3-METHYL-2-OXOBUTANOATE HYDROXYMETHYLTRANSFERASE"/>
    <property type="match status" value="1"/>
</dbReference>
<dbReference type="AlphaFoldDB" id="A0A1I6QCM8"/>
<comment type="subcellular location">
    <subcellularLocation>
        <location evidence="5">Cytoplasm</location>
    </subcellularLocation>
</comment>
<comment type="similarity">
    <text evidence="2 5">Belongs to the PanB family.</text>
</comment>
<keyword evidence="4 5" id="KW-0173">Coenzyme A biosynthesis</keyword>
<keyword evidence="10" id="KW-1185">Reference proteome</keyword>
<comment type="cofactor">
    <cofactor evidence="5 8">
        <name>Mg(2+)</name>
        <dbReference type="ChEBI" id="CHEBI:18420"/>
    </cofactor>
    <text evidence="5 8">Binds 1 Mg(2+) ion per subunit.</text>
</comment>
<feature type="binding site" evidence="5 8">
    <location>
        <position position="113"/>
    </location>
    <ligand>
        <name>Mg(2+)</name>
        <dbReference type="ChEBI" id="CHEBI:18420"/>
    </ligand>
</feature>
<accession>A0A1I6QCM8</accession>
<evidence type="ECO:0000256" key="1">
    <source>
        <dbReference type="ARBA" id="ARBA00005033"/>
    </source>
</evidence>
<evidence type="ECO:0000256" key="8">
    <source>
        <dbReference type="PIRSR" id="PIRSR000388-3"/>
    </source>
</evidence>
<feature type="binding site" evidence="5 7">
    <location>
        <begin position="42"/>
        <end position="43"/>
    </location>
    <ligand>
        <name>3-methyl-2-oxobutanoate</name>
        <dbReference type="ChEBI" id="CHEBI:11851"/>
    </ligand>
</feature>
<dbReference type="EMBL" id="FOZS01000001">
    <property type="protein sequence ID" value="SFS50241.1"/>
    <property type="molecule type" value="Genomic_DNA"/>
</dbReference>
<evidence type="ECO:0000256" key="4">
    <source>
        <dbReference type="ARBA" id="ARBA00022993"/>
    </source>
</evidence>
<evidence type="ECO:0000256" key="6">
    <source>
        <dbReference type="PIRSR" id="PIRSR000388-1"/>
    </source>
</evidence>
<evidence type="ECO:0000256" key="2">
    <source>
        <dbReference type="ARBA" id="ARBA00008676"/>
    </source>
</evidence>
<comment type="catalytic activity">
    <reaction evidence="5">
        <text>(6R)-5,10-methylene-5,6,7,8-tetrahydrofolate + 3-methyl-2-oxobutanoate + H2O = 2-dehydropantoate + (6S)-5,6,7,8-tetrahydrofolate</text>
        <dbReference type="Rhea" id="RHEA:11824"/>
        <dbReference type="ChEBI" id="CHEBI:11561"/>
        <dbReference type="ChEBI" id="CHEBI:11851"/>
        <dbReference type="ChEBI" id="CHEBI:15377"/>
        <dbReference type="ChEBI" id="CHEBI:15636"/>
        <dbReference type="ChEBI" id="CHEBI:57453"/>
        <dbReference type="EC" id="2.1.2.11"/>
    </reaction>
</comment>
<dbReference type="FunFam" id="3.20.20.60:FF:000003">
    <property type="entry name" value="3-methyl-2-oxobutanoate hydroxymethyltransferase"/>
    <property type="match status" value="1"/>
</dbReference>
<dbReference type="PANTHER" id="PTHR20881:SF0">
    <property type="entry name" value="3-METHYL-2-OXOBUTANOATE HYDROXYMETHYLTRANSFERASE"/>
    <property type="match status" value="1"/>
</dbReference>
<evidence type="ECO:0000256" key="7">
    <source>
        <dbReference type="PIRSR" id="PIRSR000388-2"/>
    </source>
</evidence>
<keyword evidence="5" id="KW-0963">Cytoplasm</keyword>
<dbReference type="Pfam" id="PF02548">
    <property type="entry name" value="Pantoate_transf"/>
    <property type="match status" value="1"/>
</dbReference>
<name>A0A1I6QCM8_9EURY</name>
<dbReference type="Proteomes" id="UP000199199">
    <property type="component" value="Unassembled WGS sequence"/>
</dbReference>
<dbReference type="PIRSF" id="PIRSF000388">
    <property type="entry name" value="Pantoate_hydroxy_MeTrfase"/>
    <property type="match status" value="1"/>
</dbReference>
<feature type="binding site" evidence="5 8">
    <location>
        <position position="81"/>
    </location>
    <ligand>
        <name>Mg(2+)</name>
        <dbReference type="ChEBI" id="CHEBI:18420"/>
    </ligand>
</feature>
<dbReference type="NCBIfam" id="NF001452">
    <property type="entry name" value="PRK00311.1"/>
    <property type="match status" value="1"/>
</dbReference>
<dbReference type="InterPro" id="IPR015813">
    <property type="entry name" value="Pyrv/PenolPyrv_kinase-like_dom"/>
</dbReference>
<reference evidence="10" key="1">
    <citation type="submission" date="2016-10" db="EMBL/GenBank/DDBJ databases">
        <authorList>
            <person name="Varghese N."/>
            <person name="Submissions S."/>
        </authorList>
    </citation>
    <scope>NUCLEOTIDE SEQUENCE [LARGE SCALE GENOMIC DNA]</scope>
    <source>
        <strain evidence="10">DSM 22427</strain>
    </source>
</reference>
<evidence type="ECO:0000313" key="9">
    <source>
        <dbReference type="EMBL" id="SFS50241.1"/>
    </source>
</evidence>
<dbReference type="OrthoDB" id="8414at2157"/>
<organism evidence="9 10">
    <name type="scientific">Halostagnicola kamekurae</name>
    <dbReference type="NCBI Taxonomy" id="619731"/>
    <lineage>
        <taxon>Archaea</taxon>
        <taxon>Methanobacteriati</taxon>
        <taxon>Methanobacteriota</taxon>
        <taxon>Stenosarchaea group</taxon>
        <taxon>Halobacteria</taxon>
        <taxon>Halobacteriales</taxon>
        <taxon>Natrialbaceae</taxon>
        <taxon>Halostagnicola</taxon>
    </lineage>
</organism>
<dbReference type="RefSeq" id="WP_092902585.1">
    <property type="nucleotide sequence ID" value="NZ_FOZS01000001.1"/>
</dbReference>
<dbReference type="Gene3D" id="3.20.20.60">
    <property type="entry name" value="Phosphoenolpyruvate-binding domains"/>
    <property type="match status" value="1"/>
</dbReference>
<feature type="binding site" evidence="5 7">
    <location>
        <position position="111"/>
    </location>
    <ligand>
        <name>3-methyl-2-oxobutanoate</name>
        <dbReference type="ChEBI" id="CHEBI:11851"/>
    </ligand>
</feature>
<dbReference type="GO" id="GO:0015937">
    <property type="term" value="P:coenzyme A biosynthetic process"/>
    <property type="evidence" value="ECO:0007669"/>
    <property type="project" value="UniProtKB-UniRule"/>
</dbReference>
<dbReference type="NCBIfam" id="TIGR00222">
    <property type="entry name" value="panB"/>
    <property type="match status" value="1"/>
</dbReference>
<keyword evidence="9" id="KW-0489">Methyltransferase</keyword>
<comment type="pathway">
    <text evidence="5">Cofactor biosynthesis; coenzyme A biosynthesis.</text>
</comment>
<dbReference type="GO" id="GO:0015940">
    <property type="term" value="P:pantothenate biosynthetic process"/>
    <property type="evidence" value="ECO:0007669"/>
    <property type="project" value="UniProtKB-UniRule"/>
</dbReference>
<keyword evidence="3 5" id="KW-0808">Transferase</keyword>
<dbReference type="GO" id="GO:0003864">
    <property type="term" value="F:3-methyl-2-oxobutanoate hydroxymethyltransferase activity"/>
    <property type="evidence" value="ECO:0007669"/>
    <property type="project" value="UniProtKB-UniRule"/>
</dbReference>
<dbReference type="SUPFAM" id="SSF51621">
    <property type="entry name" value="Phosphoenolpyruvate/pyruvate domain"/>
    <property type="match status" value="1"/>
</dbReference>
<dbReference type="GO" id="GO:0032259">
    <property type="term" value="P:methylation"/>
    <property type="evidence" value="ECO:0007669"/>
    <property type="project" value="UniProtKB-KW"/>
</dbReference>
<dbReference type="EC" id="2.1.2.11" evidence="5"/>
<dbReference type="GO" id="GO:0000287">
    <property type="term" value="F:magnesium ion binding"/>
    <property type="evidence" value="ECO:0007669"/>
    <property type="project" value="TreeGrafter"/>
</dbReference>